<gene>
    <name evidence="4" type="primary">SCY2</name>
    <name evidence="4" type="ORF">AAHA92_18194</name>
</gene>
<comment type="caution">
    <text evidence="4">The sequence shown here is derived from an EMBL/GenBank/DDBJ whole genome shotgun (WGS) entry which is preliminary data.</text>
</comment>
<feature type="transmembrane region" description="Helical" evidence="3">
    <location>
        <begin position="483"/>
        <end position="503"/>
    </location>
</feature>
<evidence type="ECO:0000256" key="2">
    <source>
        <dbReference type="RuleBase" id="RU004349"/>
    </source>
</evidence>
<evidence type="ECO:0000256" key="3">
    <source>
        <dbReference type="SAM" id="Phobius"/>
    </source>
</evidence>
<feature type="transmembrane region" description="Helical" evidence="3">
    <location>
        <begin position="258"/>
        <end position="276"/>
    </location>
</feature>
<dbReference type="InterPro" id="IPR023201">
    <property type="entry name" value="SecY_dom_sf"/>
</dbReference>
<feature type="transmembrane region" description="Helical" evidence="3">
    <location>
        <begin position="319"/>
        <end position="340"/>
    </location>
</feature>
<feature type="transmembrane region" description="Helical" evidence="3">
    <location>
        <begin position="385"/>
        <end position="405"/>
    </location>
</feature>
<dbReference type="Pfam" id="PF00344">
    <property type="entry name" value="SecY"/>
    <property type="match status" value="1"/>
</dbReference>
<organism evidence="4 5">
    <name type="scientific">Salvia divinorum</name>
    <name type="common">Maria pastora</name>
    <name type="synonym">Diviner's sage</name>
    <dbReference type="NCBI Taxonomy" id="28513"/>
    <lineage>
        <taxon>Eukaryota</taxon>
        <taxon>Viridiplantae</taxon>
        <taxon>Streptophyta</taxon>
        <taxon>Embryophyta</taxon>
        <taxon>Tracheophyta</taxon>
        <taxon>Spermatophyta</taxon>
        <taxon>Magnoliopsida</taxon>
        <taxon>eudicotyledons</taxon>
        <taxon>Gunneridae</taxon>
        <taxon>Pentapetalae</taxon>
        <taxon>asterids</taxon>
        <taxon>lamiids</taxon>
        <taxon>Lamiales</taxon>
        <taxon>Lamiaceae</taxon>
        <taxon>Nepetoideae</taxon>
        <taxon>Mentheae</taxon>
        <taxon>Salviinae</taxon>
        <taxon>Salvia</taxon>
        <taxon>Salvia subgen. Calosphace</taxon>
    </lineage>
</organism>
<keyword evidence="5" id="KW-1185">Reference proteome</keyword>
<comment type="similarity">
    <text evidence="2">Belongs to the SecY/SEC61-alpha family.</text>
</comment>
<dbReference type="PRINTS" id="PR00303">
    <property type="entry name" value="SECYTRNLCASE"/>
</dbReference>
<name>A0ABD1H5D7_SALDI</name>
<dbReference type="Proteomes" id="UP001567538">
    <property type="component" value="Unassembled WGS sequence"/>
</dbReference>
<keyword evidence="3" id="KW-0472">Membrane</keyword>
<dbReference type="Gene3D" id="1.10.3370.10">
    <property type="entry name" value="SecY subunit domain"/>
    <property type="match status" value="1"/>
</dbReference>
<protein>
    <submittedName>
        <fullName evidence="4">Preprotein translocase subunit scy2, chloroplastic</fullName>
    </submittedName>
</protein>
<feature type="transmembrane region" description="Helical" evidence="3">
    <location>
        <begin position="227"/>
        <end position="246"/>
    </location>
</feature>
<dbReference type="AlphaFoldDB" id="A0ABD1H5D7"/>
<dbReference type="EMBL" id="JBEAFC010000007">
    <property type="protein sequence ID" value="KAL1550196.1"/>
    <property type="molecule type" value="Genomic_DNA"/>
</dbReference>
<feature type="transmembrane region" description="Helical" evidence="3">
    <location>
        <begin position="509"/>
        <end position="527"/>
    </location>
</feature>
<keyword evidence="3" id="KW-0812">Transmembrane</keyword>
<dbReference type="InterPro" id="IPR002208">
    <property type="entry name" value="SecY/SEC61-alpha"/>
</dbReference>
<sequence length="549" mass="61647">MEATLLRTQPHFYVQGGNSSCNIQFNNTRLFGNRICAKPVSLQLSRKRFCSSREHVLLKENKGFLSLNCFRRNSAIVRAASTDSINYVQFTDTSGSSERALSVNTFENSAALNLKPEPFRNRFLNFSRCGAILNNALESFFKSEIRTRLFVTAVLLFVSRLGYFIPLPGFDRRLMPENYLNFLSGSTEELGNLTPELELSLFQLGLSPQIAASILMQILFIHLKQWWISLGFAVIQALILSCYSLPYSIYAASHRVKHVMITTLFLVCGAMTMGWISDKISESGFGQGSSLIICVNILTGYTDTLYKMLAQLSGSSVSWWPYVLAVLGVFAIVTMWAVVVTESFRKIKLQYYGFKLASATREDSPITEVEPYLPFNINPAGMQPVLTTSYFLAFPSLIASVFGSRLWEHVRDILNPDTSRGADPWVYYMIYAFCVFIFNIIDIANVPKEIADYLNKMGARVPNIKPGKATVDFLTKIQASTRFWGGVLLSLLATTSVLLDHYLRSINEGFPIGFTSILIIVGSIIELRRSYQAYNVMPSLAKALQRYGL</sequence>
<proteinExistence type="inferred from homology"/>
<evidence type="ECO:0000256" key="1">
    <source>
        <dbReference type="ARBA" id="ARBA00004454"/>
    </source>
</evidence>
<dbReference type="SUPFAM" id="SSF103491">
    <property type="entry name" value="Preprotein translocase SecY subunit"/>
    <property type="match status" value="1"/>
</dbReference>
<evidence type="ECO:0000313" key="5">
    <source>
        <dbReference type="Proteomes" id="UP001567538"/>
    </source>
</evidence>
<accession>A0ABD1H5D7</accession>
<reference evidence="4 5" key="1">
    <citation type="submission" date="2024-06" db="EMBL/GenBank/DDBJ databases">
        <title>A chromosome level genome sequence of Diviner's sage (Salvia divinorum).</title>
        <authorList>
            <person name="Ford S.A."/>
            <person name="Ro D.-K."/>
            <person name="Ness R.W."/>
            <person name="Phillips M.A."/>
        </authorList>
    </citation>
    <scope>NUCLEOTIDE SEQUENCE [LARGE SCALE GENOMIC DNA]</scope>
    <source>
        <strain evidence="4">SAF-2024a</strain>
        <tissue evidence="4">Leaf</tissue>
    </source>
</reference>
<dbReference type="GO" id="GO:0009535">
    <property type="term" value="C:chloroplast thylakoid membrane"/>
    <property type="evidence" value="ECO:0007669"/>
    <property type="project" value="UniProtKB-SubCell"/>
</dbReference>
<comment type="subcellular location">
    <subcellularLocation>
        <location evidence="1">Plastid</location>
        <location evidence="1">Chloroplast thylakoid membrane</location>
        <topology evidence="1">Multi-pass membrane protein</topology>
    </subcellularLocation>
</comment>
<dbReference type="PANTHER" id="PTHR10906">
    <property type="entry name" value="SECY/SEC61-ALPHA FAMILY MEMBER"/>
    <property type="match status" value="1"/>
</dbReference>
<feature type="transmembrane region" description="Helical" evidence="3">
    <location>
        <begin position="425"/>
        <end position="446"/>
    </location>
</feature>
<keyword evidence="3" id="KW-1133">Transmembrane helix</keyword>
<evidence type="ECO:0000313" key="4">
    <source>
        <dbReference type="EMBL" id="KAL1550196.1"/>
    </source>
</evidence>